<feature type="compositionally biased region" description="Polar residues" evidence="1">
    <location>
        <begin position="28"/>
        <end position="37"/>
    </location>
</feature>
<comment type="caution">
    <text evidence="2">The sequence shown here is derived from an EMBL/GenBank/DDBJ whole genome shotgun (WGS) entry which is preliminary data.</text>
</comment>
<feature type="compositionally biased region" description="Low complexity" evidence="1">
    <location>
        <begin position="370"/>
        <end position="386"/>
    </location>
</feature>
<evidence type="ECO:0000313" key="2">
    <source>
        <dbReference type="EMBL" id="OBZ74681.1"/>
    </source>
</evidence>
<feature type="region of interest" description="Disordered" evidence="1">
    <location>
        <begin position="1"/>
        <end position="83"/>
    </location>
</feature>
<feature type="region of interest" description="Disordered" evidence="1">
    <location>
        <begin position="141"/>
        <end position="245"/>
    </location>
</feature>
<accession>A0A1C7MCL9</accession>
<dbReference type="OrthoDB" id="2590746at2759"/>
<reference evidence="2 3" key="1">
    <citation type="submission" date="2016-03" db="EMBL/GenBank/DDBJ databases">
        <title>Whole genome sequencing of Grifola frondosa 9006-11.</title>
        <authorList>
            <person name="Min B."/>
            <person name="Park H."/>
            <person name="Kim J.-G."/>
            <person name="Cho H."/>
            <person name="Oh Y.-L."/>
            <person name="Kong W.-S."/>
            <person name="Choi I.-G."/>
        </authorList>
    </citation>
    <scope>NUCLEOTIDE SEQUENCE [LARGE SCALE GENOMIC DNA]</scope>
    <source>
        <strain evidence="2 3">9006-11</strain>
    </source>
</reference>
<feature type="compositionally biased region" description="Acidic residues" evidence="1">
    <location>
        <begin position="434"/>
        <end position="444"/>
    </location>
</feature>
<dbReference type="EMBL" id="LUGG01000005">
    <property type="protein sequence ID" value="OBZ74681.1"/>
    <property type="molecule type" value="Genomic_DNA"/>
</dbReference>
<evidence type="ECO:0000256" key="1">
    <source>
        <dbReference type="SAM" id="MobiDB-lite"/>
    </source>
</evidence>
<name>A0A1C7MCL9_GRIFR</name>
<dbReference type="AlphaFoldDB" id="A0A1C7MCL9"/>
<feature type="compositionally biased region" description="Polar residues" evidence="1">
    <location>
        <begin position="141"/>
        <end position="169"/>
    </location>
</feature>
<organism evidence="2 3">
    <name type="scientific">Grifola frondosa</name>
    <name type="common">Maitake</name>
    <name type="synonym">Polyporus frondosus</name>
    <dbReference type="NCBI Taxonomy" id="5627"/>
    <lineage>
        <taxon>Eukaryota</taxon>
        <taxon>Fungi</taxon>
        <taxon>Dikarya</taxon>
        <taxon>Basidiomycota</taxon>
        <taxon>Agaricomycotina</taxon>
        <taxon>Agaricomycetes</taxon>
        <taxon>Polyporales</taxon>
        <taxon>Grifolaceae</taxon>
        <taxon>Grifola</taxon>
    </lineage>
</organism>
<evidence type="ECO:0000313" key="3">
    <source>
        <dbReference type="Proteomes" id="UP000092993"/>
    </source>
</evidence>
<feature type="compositionally biased region" description="Pro residues" evidence="1">
    <location>
        <begin position="203"/>
        <end position="214"/>
    </location>
</feature>
<feature type="compositionally biased region" description="Low complexity" evidence="1">
    <location>
        <begin position="43"/>
        <end position="54"/>
    </location>
</feature>
<sequence>MTAEEHGVKKKKERTHESFIVVRPPPSKSNHPLNLQVQLVPPNTRDTNRSSSSRRSTDSFADTNVDNEMEPARLTRTSSNRSDVSMYSTYSTASMSTTGSTSSSSSGRRMIIPLYNLQAHNVLTNVIVDAGTDAKYRTGVPLTSTTARHPTSSAVSLTSEGTHENSSLVTPTPTPTTARSAAPDRSATKKFFGKLFNKKRARPPFPPHIPPFPAPSNQHSSSVPGHVTSPPIACTNTDGHSEPSIEALLPPARQHAECPRARPINLRVRVAPVGRSAAGRNPAATCARHPAHAKILFISTPWPPHKLAWGMKGKLQEARNGVGAGIESAIEVRFEWGRGRGGKTKRGRRADTGAGDEVPQERAENKRHSLATSSQSPSTSSLQAQAQRRDKGRSPAIPRRSLDSHRSASPHAPGSIRSGTNTTSDEDQRAAVDDGYESDPEDSETPWTCTLVVRRLTQPGPSVRVKVAAVVPTPHHPKVVALLKVPFPLSDIDIEHVQVRKRIVTPAGVARPAPYVEGNNKSPGSGGRGFGIRAKRVLSLRASC</sequence>
<feature type="region of interest" description="Disordered" evidence="1">
    <location>
        <begin position="339"/>
        <end position="447"/>
    </location>
</feature>
<keyword evidence="3" id="KW-1185">Reference proteome</keyword>
<dbReference type="Proteomes" id="UP000092993">
    <property type="component" value="Unassembled WGS sequence"/>
</dbReference>
<gene>
    <name evidence="2" type="ORF">A0H81_05589</name>
</gene>
<proteinExistence type="predicted"/>
<dbReference type="OMA" id="HESFIVV"/>
<protein>
    <submittedName>
        <fullName evidence="2">Uncharacterized protein</fullName>
    </submittedName>
</protein>